<dbReference type="Gene3D" id="1.25.40.10">
    <property type="entry name" value="Tetratricopeptide repeat domain"/>
    <property type="match status" value="1"/>
</dbReference>
<organism evidence="1 2">
    <name type="scientific">Plectus sambesii</name>
    <dbReference type="NCBI Taxonomy" id="2011161"/>
    <lineage>
        <taxon>Eukaryota</taxon>
        <taxon>Metazoa</taxon>
        <taxon>Ecdysozoa</taxon>
        <taxon>Nematoda</taxon>
        <taxon>Chromadorea</taxon>
        <taxon>Plectida</taxon>
        <taxon>Plectina</taxon>
        <taxon>Plectoidea</taxon>
        <taxon>Plectidae</taxon>
        <taxon>Plectus</taxon>
    </lineage>
</organism>
<evidence type="ECO:0000313" key="1">
    <source>
        <dbReference type="Proteomes" id="UP000887566"/>
    </source>
</evidence>
<dbReference type="Gene3D" id="2.170.270.10">
    <property type="entry name" value="SET domain"/>
    <property type="match status" value="1"/>
</dbReference>
<dbReference type="WBParaSite" id="PSAMB.scaffold201size66231.g3487.t1">
    <property type="protein sequence ID" value="PSAMB.scaffold201size66231.g3487.t1"/>
    <property type="gene ID" value="PSAMB.scaffold201size66231.g3487"/>
</dbReference>
<dbReference type="InterPro" id="IPR011990">
    <property type="entry name" value="TPR-like_helical_dom_sf"/>
</dbReference>
<dbReference type="GO" id="GO:0005634">
    <property type="term" value="C:nucleus"/>
    <property type="evidence" value="ECO:0007669"/>
    <property type="project" value="TreeGrafter"/>
</dbReference>
<evidence type="ECO:0000313" key="2">
    <source>
        <dbReference type="WBParaSite" id="PSAMB.scaffold201size66231.g3487.t1"/>
    </source>
</evidence>
<protein>
    <submittedName>
        <fullName evidence="2">SET domain-containing protein</fullName>
    </submittedName>
</protein>
<dbReference type="AlphaFoldDB" id="A0A914VIK4"/>
<dbReference type="Proteomes" id="UP000887566">
    <property type="component" value="Unplaced"/>
</dbReference>
<dbReference type="InterPro" id="IPR050869">
    <property type="entry name" value="H3K4_H4K5_MeTrfase"/>
</dbReference>
<accession>A0A914VIK4</accession>
<reference evidence="2" key="1">
    <citation type="submission" date="2022-11" db="UniProtKB">
        <authorList>
            <consortium name="WormBaseParasite"/>
        </authorList>
    </citation>
    <scope>IDENTIFICATION</scope>
</reference>
<dbReference type="PANTHER" id="PTHR12197">
    <property type="entry name" value="HISTONE-LYSINE N-METHYLTRANSFERASE SMYD"/>
    <property type="match status" value="1"/>
</dbReference>
<dbReference type="PANTHER" id="PTHR12197:SF251">
    <property type="entry name" value="EG:BACR7C10.4 PROTEIN"/>
    <property type="match status" value="1"/>
</dbReference>
<proteinExistence type="predicted"/>
<dbReference type="InterPro" id="IPR046341">
    <property type="entry name" value="SET_dom_sf"/>
</dbReference>
<sequence length="301" mass="33085">MDIFGKCVINGISISDDDLNAVGIGLYVGLSALNHSCDPNAFISFDGPKALIRPLKSGLEGRPLDQITVSYCDLLATTKERQQQLQQQYYFLCDCSVCANKQRDGAMRSLRCPDCSGEALLDDSDESKHIAKCWQCGKVMLNIDDAVSLMQQILWRLTDLETNEDLGAALVEGDCLADSALARLSDVNIFAARLFDCLTELNLKASRTAQAATYCERALSAYIRFYPAAHPAVSLQLLKAAKLVSCAPERLEDAARRFQQAESALTASHGANHRLTEASRALGTHLQEERRAISHRRELSD</sequence>
<keyword evidence="1" id="KW-1185">Reference proteome</keyword>
<name>A0A914VIK4_9BILA</name>
<dbReference type="SUPFAM" id="SSF82199">
    <property type="entry name" value="SET domain"/>
    <property type="match status" value="1"/>
</dbReference>